<protein>
    <submittedName>
        <fullName evidence="1">CLUMA_CG000379, isoform A</fullName>
    </submittedName>
</protein>
<accession>A0A1J1HIE0</accession>
<dbReference type="Proteomes" id="UP000183832">
    <property type="component" value="Unassembled WGS sequence"/>
</dbReference>
<dbReference type="AlphaFoldDB" id="A0A1J1HIE0"/>
<keyword evidence="2" id="KW-1185">Reference proteome</keyword>
<dbReference type="EMBL" id="CVRI01000001">
    <property type="protein sequence ID" value="CRK86238.1"/>
    <property type="molecule type" value="Genomic_DNA"/>
</dbReference>
<sequence length="96" mass="11315">MYFVFESAESVLDWFDCTYTQHEKPHYQRTSFTMCNIVAFANVFVESKLFKSRKEIDKMSLPTQMTTYSIAKKKNKQLKVLKSEVLCVILHGKLEH</sequence>
<gene>
    <name evidence="1" type="ORF">CLUMA_CG000379</name>
</gene>
<proteinExistence type="predicted"/>
<reference evidence="1 2" key="1">
    <citation type="submission" date="2015-04" db="EMBL/GenBank/DDBJ databases">
        <authorList>
            <person name="Syromyatnikov M.Y."/>
            <person name="Popov V.N."/>
        </authorList>
    </citation>
    <scope>NUCLEOTIDE SEQUENCE [LARGE SCALE GENOMIC DNA]</scope>
</reference>
<name>A0A1J1HIE0_9DIPT</name>
<evidence type="ECO:0000313" key="2">
    <source>
        <dbReference type="Proteomes" id="UP000183832"/>
    </source>
</evidence>
<evidence type="ECO:0000313" key="1">
    <source>
        <dbReference type="EMBL" id="CRK86238.1"/>
    </source>
</evidence>
<organism evidence="1 2">
    <name type="scientific">Clunio marinus</name>
    <dbReference type="NCBI Taxonomy" id="568069"/>
    <lineage>
        <taxon>Eukaryota</taxon>
        <taxon>Metazoa</taxon>
        <taxon>Ecdysozoa</taxon>
        <taxon>Arthropoda</taxon>
        <taxon>Hexapoda</taxon>
        <taxon>Insecta</taxon>
        <taxon>Pterygota</taxon>
        <taxon>Neoptera</taxon>
        <taxon>Endopterygota</taxon>
        <taxon>Diptera</taxon>
        <taxon>Nematocera</taxon>
        <taxon>Chironomoidea</taxon>
        <taxon>Chironomidae</taxon>
        <taxon>Clunio</taxon>
    </lineage>
</organism>